<name>A0AA90PI41_9BACI</name>
<dbReference type="Proteomes" id="UP001178275">
    <property type="component" value="Unassembled WGS sequence"/>
</dbReference>
<dbReference type="InterPro" id="IPR036259">
    <property type="entry name" value="MFS_trans_sf"/>
</dbReference>
<reference evidence="8" key="1">
    <citation type="submission" date="2023-07" db="EMBL/GenBank/DDBJ databases">
        <title>Murine gut Bacillus species.</title>
        <authorList>
            <person name="Gutman E."/>
            <person name="Hashuel R."/>
            <person name="Litvak Y."/>
        </authorList>
    </citation>
    <scope>NUCLEOTIDE SEQUENCE</scope>
    <source>
        <strain evidence="8">RU293</strain>
    </source>
</reference>
<feature type="transmembrane region" description="Helical" evidence="6">
    <location>
        <begin position="133"/>
        <end position="155"/>
    </location>
</feature>
<dbReference type="PANTHER" id="PTHR23531">
    <property type="entry name" value="QUINOLENE RESISTANCE PROTEIN NORA"/>
    <property type="match status" value="1"/>
</dbReference>
<evidence type="ECO:0000313" key="8">
    <source>
        <dbReference type="EMBL" id="MDP1454052.1"/>
    </source>
</evidence>
<dbReference type="GO" id="GO:0022857">
    <property type="term" value="F:transmembrane transporter activity"/>
    <property type="evidence" value="ECO:0007669"/>
    <property type="project" value="InterPro"/>
</dbReference>
<organism evidence="8 9">
    <name type="scientific">Peribacillus frigoritolerans</name>
    <dbReference type="NCBI Taxonomy" id="450367"/>
    <lineage>
        <taxon>Bacteria</taxon>
        <taxon>Bacillati</taxon>
        <taxon>Bacillota</taxon>
        <taxon>Bacilli</taxon>
        <taxon>Bacillales</taxon>
        <taxon>Bacillaceae</taxon>
        <taxon>Peribacillus</taxon>
    </lineage>
</organism>
<dbReference type="RefSeq" id="WP_305162389.1">
    <property type="nucleotide sequence ID" value="NZ_JAUUTW010000037.1"/>
</dbReference>
<comment type="caution">
    <text evidence="8">The sequence shown here is derived from an EMBL/GenBank/DDBJ whole genome shotgun (WGS) entry which is preliminary data.</text>
</comment>
<feature type="transmembrane region" description="Helical" evidence="6">
    <location>
        <begin position="301"/>
        <end position="327"/>
    </location>
</feature>
<keyword evidence="4 6" id="KW-1133">Transmembrane helix</keyword>
<dbReference type="SUPFAM" id="SSF103473">
    <property type="entry name" value="MFS general substrate transporter"/>
    <property type="match status" value="1"/>
</dbReference>
<feature type="transmembrane region" description="Helical" evidence="6">
    <location>
        <begin position="99"/>
        <end position="121"/>
    </location>
</feature>
<evidence type="ECO:0000313" key="9">
    <source>
        <dbReference type="Proteomes" id="UP001178275"/>
    </source>
</evidence>
<keyword evidence="3 6" id="KW-0812">Transmembrane</keyword>
<feature type="transmembrane region" description="Helical" evidence="6">
    <location>
        <begin position="364"/>
        <end position="383"/>
    </location>
</feature>
<feature type="transmembrane region" description="Helical" evidence="6">
    <location>
        <begin position="75"/>
        <end position="93"/>
    </location>
</feature>
<feature type="transmembrane region" description="Helical" evidence="6">
    <location>
        <begin position="244"/>
        <end position="262"/>
    </location>
</feature>
<evidence type="ECO:0000256" key="1">
    <source>
        <dbReference type="ARBA" id="ARBA00004651"/>
    </source>
</evidence>
<accession>A0AA90PI41</accession>
<feature type="transmembrane region" description="Helical" evidence="6">
    <location>
        <begin position="334"/>
        <end position="358"/>
    </location>
</feature>
<dbReference type="AlphaFoldDB" id="A0AA90PI41"/>
<evidence type="ECO:0000256" key="3">
    <source>
        <dbReference type="ARBA" id="ARBA00022692"/>
    </source>
</evidence>
<feature type="domain" description="Major facilitator superfamily (MFS) profile" evidence="7">
    <location>
        <begin position="9"/>
        <end position="385"/>
    </location>
</feature>
<evidence type="ECO:0000256" key="4">
    <source>
        <dbReference type="ARBA" id="ARBA00022989"/>
    </source>
</evidence>
<evidence type="ECO:0000256" key="5">
    <source>
        <dbReference type="ARBA" id="ARBA00023136"/>
    </source>
</evidence>
<feature type="transmembrane region" description="Helical" evidence="6">
    <location>
        <begin position="12"/>
        <end position="33"/>
    </location>
</feature>
<protein>
    <submittedName>
        <fullName evidence="8">MFS transporter</fullName>
    </submittedName>
</protein>
<dbReference type="InterPro" id="IPR020846">
    <property type="entry name" value="MFS_dom"/>
</dbReference>
<feature type="transmembrane region" description="Helical" evidence="6">
    <location>
        <begin position="211"/>
        <end position="232"/>
    </location>
</feature>
<dbReference type="InterPro" id="IPR052714">
    <property type="entry name" value="MFS_Exporter"/>
</dbReference>
<keyword evidence="2" id="KW-0813">Transport</keyword>
<gene>
    <name evidence="8" type="ORF">Q8G36_24220</name>
</gene>
<dbReference type="Pfam" id="PF07690">
    <property type="entry name" value="MFS_1"/>
    <property type="match status" value="1"/>
</dbReference>
<feature type="transmembrane region" description="Helical" evidence="6">
    <location>
        <begin position="161"/>
        <end position="179"/>
    </location>
</feature>
<dbReference type="PANTHER" id="PTHR23531:SF2">
    <property type="entry name" value="PERMEASE"/>
    <property type="match status" value="1"/>
</dbReference>
<keyword evidence="5 6" id="KW-0472">Membrane</keyword>
<feature type="transmembrane region" description="Helical" evidence="6">
    <location>
        <begin position="274"/>
        <end position="295"/>
    </location>
</feature>
<evidence type="ECO:0000256" key="2">
    <source>
        <dbReference type="ARBA" id="ARBA00022448"/>
    </source>
</evidence>
<evidence type="ECO:0000259" key="7">
    <source>
        <dbReference type="PROSITE" id="PS50850"/>
    </source>
</evidence>
<evidence type="ECO:0000256" key="6">
    <source>
        <dbReference type="SAM" id="Phobius"/>
    </source>
</evidence>
<dbReference type="EMBL" id="JAUUTW010000037">
    <property type="protein sequence ID" value="MDP1454052.1"/>
    <property type="molecule type" value="Genomic_DNA"/>
</dbReference>
<comment type="subcellular location">
    <subcellularLocation>
        <location evidence="1">Cell membrane</location>
        <topology evidence="1">Multi-pass membrane protein</topology>
    </subcellularLocation>
</comment>
<dbReference type="GO" id="GO:0005886">
    <property type="term" value="C:plasma membrane"/>
    <property type="evidence" value="ECO:0007669"/>
    <property type="project" value="UniProtKB-SubCell"/>
</dbReference>
<dbReference type="InterPro" id="IPR011701">
    <property type="entry name" value="MFS"/>
</dbReference>
<dbReference type="PROSITE" id="PS50850">
    <property type="entry name" value="MFS"/>
    <property type="match status" value="1"/>
</dbReference>
<proteinExistence type="predicted"/>
<feature type="transmembrane region" description="Helical" evidence="6">
    <location>
        <begin position="45"/>
        <end position="63"/>
    </location>
</feature>
<dbReference type="NCBIfam" id="NF047574">
    <property type="entry name" value="opine_export_Sa"/>
    <property type="match status" value="1"/>
</dbReference>
<dbReference type="Gene3D" id="1.20.1250.20">
    <property type="entry name" value="MFS general substrate transporter like domains"/>
    <property type="match status" value="1"/>
</dbReference>
<sequence length="395" mass="43756">MKYTPLSFQMIQVYILSMLFFTASSVLTVIFPLQASTSGMLEGEIGIIMGLYMLVCMFLRPWAGQMVAKYSVCTIMKWLLIGHVATLLIYITYGIDSLYVVRVLQGVVTAFFSMAIQMGISETLREEERGQGMSLYSLSSVMPSLYGPALALLLWSQADKIYLQLFIVALAIFPLFIFVRSPLPKTKQPNASFTSLEMMYALKEARHHKGLIISSITMLVGACIFGAISTFLPLYMVNENVGNAVLYLFLQSIVVVGSRFILRKRIPSDGKWHPKFIVLVLLSSFVGTTILAGGFMIGPFIYVAALFNGLSSAMLYPSLTTYISFVVPTKSKHILLGVFLASYDLGFSLGSLMMGFIVQFGSFSIMYATCSVLALFVMGLISFQRTQKNSSIYLT</sequence>